<comment type="similarity">
    <text evidence="1">Belongs to the peptidase C15 family.</text>
</comment>
<gene>
    <name evidence="8" type="primary">pcp</name>
    <name evidence="8" type="ORF">NCTC949_00869</name>
    <name evidence="7" type="ORF">UL82_09915</name>
</gene>
<keyword evidence="5" id="KW-0788">Thiol protease</keyword>
<dbReference type="EMBL" id="LR134377">
    <property type="protein sequence ID" value="VEH05941.1"/>
    <property type="molecule type" value="Genomic_DNA"/>
</dbReference>
<dbReference type="NCBIfam" id="NF009676">
    <property type="entry name" value="PRK13197.1"/>
    <property type="match status" value="1"/>
</dbReference>
<dbReference type="PANTHER" id="PTHR23402">
    <property type="entry name" value="PROTEASE FAMILY C15 PYROGLUTAMYL-PEPTIDASE I-RELATED"/>
    <property type="match status" value="1"/>
</dbReference>
<feature type="active site" evidence="6">
    <location>
        <position position="146"/>
    </location>
</feature>
<evidence type="ECO:0000313" key="7">
    <source>
        <dbReference type="EMBL" id="AKE42120.1"/>
    </source>
</evidence>
<dbReference type="STRING" id="35755.UL82_09915"/>
<sequence length="210" mass="22616">MTVTVLLTGFEPFAGATINESWLAVQAAKQIIESQRDSKVYSEELPVEFHTAGSILTKRVAELKPQIVVACGLANGRKTVSIERVAINIRDAAIADNTGNQPIDEAIVTGGDVGYFTTLPIKRCMQVLKEHDLPVNISQTAGTYVCNEVFYTLMRTINAQKHPARAGFVHIPAQKDLIISECATALALIVITTLDSLNSEDACLAGGAIY</sequence>
<dbReference type="Proteomes" id="UP000271380">
    <property type="component" value="Chromosome"/>
</dbReference>
<evidence type="ECO:0000256" key="2">
    <source>
        <dbReference type="ARBA" id="ARBA00022490"/>
    </source>
</evidence>
<dbReference type="Proteomes" id="UP000033457">
    <property type="component" value="Chromosome"/>
</dbReference>
<protein>
    <recommendedName>
        <fullName evidence="6">Pyroglutamyl-peptidase I</fullName>
        <ecNumber evidence="6">3.4.19.3</ecNumber>
    </recommendedName>
</protein>
<organism evidence="7 9">
    <name type="scientific">Corynebacterium kutscheri</name>
    <dbReference type="NCBI Taxonomy" id="35755"/>
    <lineage>
        <taxon>Bacteria</taxon>
        <taxon>Bacillati</taxon>
        <taxon>Actinomycetota</taxon>
        <taxon>Actinomycetes</taxon>
        <taxon>Mycobacteriales</taxon>
        <taxon>Corynebacteriaceae</taxon>
        <taxon>Corynebacterium</taxon>
    </lineage>
</organism>
<dbReference type="PIRSF" id="PIRSF015592">
    <property type="entry name" value="Prld-crbxl_pptds"/>
    <property type="match status" value="1"/>
</dbReference>
<dbReference type="SUPFAM" id="SSF53182">
    <property type="entry name" value="Pyrrolidone carboxyl peptidase (pyroglutamate aminopeptidase)"/>
    <property type="match status" value="1"/>
</dbReference>
<evidence type="ECO:0000313" key="8">
    <source>
        <dbReference type="EMBL" id="VEH05941.1"/>
    </source>
</evidence>
<dbReference type="AlphaFoldDB" id="A0A0F6R1X0"/>
<evidence type="ECO:0000256" key="3">
    <source>
        <dbReference type="ARBA" id="ARBA00022670"/>
    </source>
</evidence>
<dbReference type="KEGG" id="cku:UL82_09915"/>
<proteinExistence type="inferred from homology"/>
<keyword evidence="3" id="KW-0645">Protease</keyword>
<dbReference type="GO" id="GO:0006508">
    <property type="term" value="P:proteolysis"/>
    <property type="evidence" value="ECO:0007669"/>
    <property type="project" value="UniProtKB-KW"/>
</dbReference>
<evidence type="ECO:0000313" key="9">
    <source>
        <dbReference type="Proteomes" id="UP000033457"/>
    </source>
</evidence>
<reference evidence="7 9" key="1">
    <citation type="journal article" date="2015" name="Genome Announc.">
        <title>Complete Genome Sequence of Corynebacterium kutscheri DSM 20755, a Corynebacterial Type Strain with Remarkably Low G+C Content of Chromosomal DNA.</title>
        <authorList>
            <person name="Ruckert C."/>
            <person name="Albersmeier A."/>
            <person name="Winkler A."/>
            <person name="Tauch A."/>
        </authorList>
    </citation>
    <scope>NUCLEOTIDE SEQUENCE [LARGE SCALE GENOMIC DNA]</scope>
    <source>
        <strain evidence="7 9">DSM 20755</strain>
    </source>
</reference>
<evidence type="ECO:0000256" key="4">
    <source>
        <dbReference type="ARBA" id="ARBA00022801"/>
    </source>
</evidence>
<evidence type="ECO:0000313" key="10">
    <source>
        <dbReference type="Proteomes" id="UP000271380"/>
    </source>
</evidence>
<dbReference type="Pfam" id="PF01470">
    <property type="entry name" value="Peptidase_C15"/>
    <property type="match status" value="1"/>
</dbReference>
<dbReference type="RefSeq" id="WP_046440700.1">
    <property type="nucleotide sequence ID" value="NZ_CP011312.1"/>
</dbReference>
<dbReference type="Gene3D" id="3.40.630.20">
    <property type="entry name" value="Peptidase C15, pyroglutamyl peptidase I-like"/>
    <property type="match status" value="1"/>
</dbReference>
<dbReference type="EC" id="3.4.19.3" evidence="6"/>
<dbReference type="GO" id="GO:0016920">
    <property type="term" value="F:pyroglutamyl-peptidase activity"/>
    <property type="evidence" value="ECO:0007669"/>
    <property type="project" value="UniProtKB-EC"/>
</dbReference>
<evidence type="ECO:0000256" key="6">
    <source>
        <dbReference type="PROSITE-ProRule" id="PRU10077"/>
    </source>
</evidence>
<name>A0A0F6R1X0_9CORY</name>
<reference evidence="8 10" key="2">
    <citation type="submission" date="2018-12" db="EMBL/GenBank/DDBJ databases">
        <authorList>
            <consortium name="Pathogen Informatics"/>
        </authorList>
    </citation>
    <scope>NUCLEOTIDE SEQUENCE [LARGE SCALE GENOMIC DNA]</scope>
    <source>
        <strain evidence="8 10">NCTC949</strain>
    </source>
</reference>
<evidence type="ECO:0000256" key="1">
    <source>
        <dbReference type="ARBA" id="ARBA00006641"/>
    </source>
</evidence>
<keyword evidence="4 7" id="KW-0378">Hydrolase</keyword>
<keyword evidence="2" id="KW-0963">Cytoplasm</keyword>
<dbReference type="CDD" id="cd00501">
    <property type="entry name" value="Peptidase_C15"/>
    <property type="match status" value="1"/>
</dbReference>
<dbReference type="HOGENOM" id="CLU_043960_4_0_11"/>
<dbReference type="EMBL" id="CP011312">
    <property type="protein sequence ID" value="AKE42120.1"/>
    <property type="molecule type" value="Genomic_DNA"/>
</dbReference>
<evidence type="ECO:0000256" key="5">
    <source>
        <dbReference type="ARBA" id="ARBA00022807"/>
    </source>
</evidence>
<dbReference type="GO" id="GO:0005829">
    <property type="term" value="C:cytosol"/>
    <property type="evidence" value="ECO:0007669"/>
    <property type="project" value="InterPro"/>
</dbReference>
<dbReference type="PANTHER" id="PTHR23402:SF1">
    <property type="entry name" value="PYROGLUTAMYL-PEPTIDASE I"/>
    <property type="match status" value="1"/>
</dbReference>
<dbReference type="InterPro" id="IPR000816">
    <property type="entry name" value="Peptidase_C15"/>
</dbReference>
<comment type="catalytic activity">
    <reaction evidence="6">
        <text>Release of an N-terminal pyroglutamyl group from a polypeptide, the second amino acid generally not being Pro.</text>
        <dbReference type="EC" id="3.4.19.3"/>
    </reaction>
</comment>
<dbReference type="OrthoDB" id="9779738at2"/>
<accession>A0A0F6R1X0</accession>
<dbReference type="PRINTS" id="PR00706">
    <property type="entry name" value="PYROGLUPTASE"/>
</dbReference>
<dbReference type="PROSITE" id="PS01334">
    <property type="entry name" value="PYRASE_CYS"/>
    <property type="match status" value="1"/>
</dbReference>
<dbReference type="InterPro" id="IPR033694">
    <property type="entry name" value="PGPEP1_Cys_AS"/>
</dbReference>
<keyword evidence="9" id="KW-1185">Reference proteome</keyword>
<dbReference type="InterPro" id="IPR016125">
    <property type="entry name" value="Peptidase_C15-like"/>
</dbReference>
<dbReference type="InterPro" id="IPR036440">
    <property type="entry name" value="Peptidase_C15-like_sf"/>
</dbReference>